<sequence>MALEINEYDLPLMAMGKETSEAFSKQMNAGYGPRCPKCGSENIARIIWGDPVFYDGLIQDIDEGRVHIGGCCVTGDDPEWHCNDCEEEF</sequence>
<comment type="caution">
    <text evidence="1">The sequence shown here is derived from an EMBL/GenBank/DDBJ whole genome shotgun (WGS) entry which is preliminary data.</text>
</comment>
<dbReference type="RefSeq" id="WP_158050446.1">
    <property type="nucleotide sequence ID" value="NZ_DBFBHO010000207.1"/>
</dbReference>
<dbReference type="OrthoDB" id="3541981at2"/>
<reference evidence="1 2" key="1">
    <citation type="submission" date="2019-09" db="EMBL/GenBank/DDBJ databases">
        <title>Whole genome shotgun sequencing (WGS) of Ellagibacter isourolithinifaciens DSM 104140(T) and Adlercreutzia muris DSM 29508(T).</title>
        <authorList>
            <person name="Stoll D.A."/>
            <person name="Danylec N."/>
            <person name="Huch M."/>
        </authorList>
    </citation>
    <scope>NUCLEOTIDE SEQUENCE [LARGE SCALE GENOMIC DNA]</scope>
    <source>
        <strain evidence="1 2">DSM 104140</strain>
    </source>
</reference>
<dbReference type="AlphaFoldDB" id="A0A6N6NIV1"/>
<protein>
    <submittedName>
        <fullName evidence="1">Uncharacterized protein</fullName>
    </submittedName>
</protein>
<dbReference type="Proteomes" id="UP000468668">
    <property type="component" value="Unassembled WGS sequence"/>
</dbReference>
<keyword evidence="2" id="KW-1185">Reference proteome</keyword>
<accession>A0A6N6NIV1</accession>
<gene>
    <name evidence="1" type="ORF">F8C90_10400</name>
</gene>
<evidence type="ECO:0000313" key="2">
    <source>
        <dbReference type="Proteomes" id="UP000468668"/>
    </source>
</evidence>
<evidence type="ECO:0000313" key="1">
    <source>
        <dbReference type="EMBL" id="KAB1635672.1"/>
    </source>
</evidence>
<organism evidence="1 2">
    <name type="scientific">Ellagibacter isourolithinifaciens</name>
    <dbReference type="NCBI Taxonomy" id="2137581"/>
    <lineage>
        <taxon>Bacteria</taxon>
        <taxon>Bacillati</taxon>
        <taxon>Actinomycetota</taxon>
        <taxon>Coriobacteriia</taxon>
        <taxon>Eggerthellales</taxon>
        <taxon>Eggerthellaceae</taxon>
        <taxon>Ellagibacter</taxon>
    </lineage>
</organism>
<dbReference type="EMBL" id="WAJR01000043">
    <property type="protein sequence ID" value="KAB1635672.1"/>
    <property type="molecule type" value="Genomic_DNA"/>
</dbReference>
<dbReference type="GeneID" id="98658816"/>
<name>A0A6N6NIV1_9ACTN</name>
<proteinExistence type="predicted"/>